<gene>
    <name evidence="1" type="ORF">COCNU_04G009370</name>
</gene>
<organism evidence="1 2">
    <name type="scientific">Cocos nucifera</name>
    <name type="common">Coconut palm</name>
    <dbReference type="NCBI Taxonomy" id="13894"/>
    <lineage>
        <taxon>Eukaryota</taxon>
        <taxon>Viridiplantae</taxon>
        <taxon>Streptophyta</taxon>
        <taxon>Embryophyta</taxon>
        <taxon>Tracheophyta</taxon>
        <taxon>Spermatophyta</taxon>
        <taxon>Magnoliopsida</taxon>
        <taxon>Liliopsida</taxon>
        <taxon>Arecaceae</taxon>
        <taxon>Arecoideae</taxon>
        <taxon>Cocoseae</taxon>
        <taxon>Attaleinae</taxon>
        <taxon>Cocos</taxon>
    </lineage>
</organism>
<dbReference type="EMBL" id="CM017875">
    <property type="protein sequence ID" value="KAG1338631.1"/>
    <property type="molecule type" value="Genomic_DNA"/>
</dbReference>
<keyword evidence="2" id="KW-1185">Reference proteome</keyword>
<comment type="caution">
    <text evidence="1">The sequence shown here is derived from an EMBL/GenBank/DDBJ whole genome shotgun (WGS) entry which is preliminary data.</text>
</comment>
<dbReference type="AlphaFoldDB" id="A0A8K0N0K2"/>
<protein>
    <submittedName>
        <fullName evidence="1">Uncharacterized protein</fullName>
    </submittedName>
</protein>
<name>A0A8K0N0K2_COCNU</name>
<proteinExistence type="predicted"/>
<sequence>MCAGKVILLLTSSLNRQAKDENFTIYAQQPVWPELASILVADFSGVVFER</sequence>
<evidence type="ECO:0000313" key="2">
    <source>
        <dbReference type="Proteomes" id="UP000797356"/>
    </source>
</evidence>
<reference evidence="1" key="1">
    <citation type="journal article" date="2017" name="Gigascience">
        <title>The genome draft of coconut (Cocos nucifera).</title>
        <authorList>
            <person name="Xiao Y."/>
            <person name="Xu P."/>
            <person name="Fan H."/>
            <person name="Baudouin L."/>
            <person name="Xia W."/>
            <person name="Bocs S."/>
            <person name="Xu J."/>
            <person name="Li Q."/>
            <person name="Guo A."/>
            <person name="Zhou L."/>
            <person name="Li J."/>
            <person name="Wu Y."/>
            <person name="Ma Z."/>
            <person name="Armero A."/>
            <person name="Issali A.E."/>
            <person name="Liu N."/>
            <person name="Peng M."/>
            <person name="Yang Y."/>
        </authorList>
    </citation>
    <scope>NUCLEOTIDE SEQUENCE</scope>
    <source>
        <tissue evidence="1">Spear leaf of Hainan Tall coconut</tissue>
    </source>
</reference>
<evidence type="ECO:0000313" key="1">
    <source>
        <dbReference type="EMBL" id="KAG1338631.1"/>
    </source>
</evidence>
<dbReference type="Proteomes" id="UP000797356">
    <property type="component" value="Chromosome 4"/>
</dbReference>
<reference evidence="1" key="2">
    <citation type="submission" date="2019-07" db="EMBL/GenBank/DDBJ databases">
        <authorList>
            <person name="Yang Y."/>
            <person name="Bocs S."/>
            <person name="Baudouin L."/>
        </authorList>
    </citation>
    <scope>NUCLEOTIDE SEQUENCE</scope>
    <source>
        <tissue evidence="1">Spear leaf of Hainan Tall coconut</tissue>
    </source>
</reference>
<accession>A0A8K0N0K2</accession>